<evidence type="ECO:0000259" key="3">
    <source>
        <dbReference type="PROSITE" id="PS51782"/>
    </source>
</evidence>
<dbReference type="EMBL" id="BAAAVV010000002">
    <property type="protein sequence ID" value="GAA3158755.1"/>
    <property type="molecule type" value="Genomic_DNA"/>
</dbReference>
<feature type="compositionally biased region" description="Low complexity" evidence="1">
    <location>
        <begin position="48"/>
        <end position="68"/>
    </location>
</feature>
<dbReference type="RefSeq" id="WP_344687226.1">
    <property type="nucleotide sequence ID" value="NZ_BAAAVV010000002.1"/>
</dbReference>
<name>A0ABP6NV13_9ACTN</name>
<dbReference type="Gene3D" id="3.10.350.10">
    <property type="entry name" value="LysM domain"/>
    <property type="match status" value="1"/>
</dbReference>
<gene>
    <name evidence="4" type="ORF">GCM10010531_07630</name>
</gene>
<reference evidence="5" key="1">
    <citation type="journal article" date="2019" name="Int. J. Syst. Evol. Microbiol.">
        <title>The Global Catalogue of Microorganisms (GCM) 10K type strain sequencing project: providing services to taxonomists for standard genome sequencing and annotation.</title>
        <authorList>
            <consortium name="The Broad Institute Genomics Platform"/>
            <consortium name="The Broad Institute Genome Sequencing Center for Infectious Disease"/>
            <person name="Wu L."/>
            <person name="Ma J."/>
        </authorList>
    </citation>
    <scope>NUCLEOTIDE SEQUENCE [LARGE SCALE GENOMIC DNA]</scope>
    <source>
        <strain evidence="5">JCM 15614</strain>
    </source>
</reference>
<evidence type="ECO:0000256" key="1">
    <source>
        <dbReference type="SAM" id="MobiDB-lite"/>
    </source>
</evidence>
<proteinExistence type="predicted"/>
<keyword evidence="2" id="KW-0812">Transmembrane</keyword>
<dbReference type="InterPro" id="IPR036779">
    <property type="entry name" value="LysM_dom_sf"/>
</dbReference>
<dbReference type="InterPro" id="IPR018392">
    <property type="entry name" value="LysM"/>
</dbReference>
<feature type="transmembrane region" description="Helical" evidence="2">
    <location>
        <begin position="115"/>
        <end position="135"/>
    </location>
</feature>
<feature type="domain" description="LysM" evidence="3">
    <location>
        <begin position="148"/>
        <end position="197"/>
    </location>
</feature>
<organism evidence="4 5">
    <name type="scientific">Blastococcus jejuensis</name>
    <dbReference type="NCBI Taxonomy" id="351224"/>
    <lineage>
        <taxon>Bacteria</taxon>
        <taxon>Bacillati</taxon>
        <taxon>Actinomycetota</taxon>
        <taxon>Actinomycetes</taxon>
        <taxon>Geodermatophilales</taxon>
        <taxon>Geodermatophilaceae</taxon>
        <taxon>Blastococcus</taxon>
    </lineage>
</organism>
<dbReference type="PROSITE" id="PS51782">
    <property type="entry name" value="LYSM"/>
    <property type="match status" value="1"/>
</dbReference>
<dbReference type="CDD" id="cd00118">
    <property type="entry name" value="LysM"/>
    <property type="match status" value="1"/>
</dbReference>
<evidence type="ECO:0000313" key="5">
    <source>
        <dbReference type="Proteomes" id="UP001499924"/>
    </source>
</evidence>
<protein>
    <recommendedName>
        <fullName evidence="3">LysM domain-containing protein</fullName>
    </recommendedName>
</protein>
<keyword evidence="2" id="KW-1133">Transmembrane helix</keyword>
<keyword evidence="2" id="KW-0472">Membrane</keyword>
<sequence>MGCVQEAVLEFDEAVQAPWRPRLVSDPVEPAAPTLRTVRPHPSRRSPSRVGVCRPPAAPARPTAPVRRGPVRRGAPDLAARPDRDGPGRPRAARRAPAGPSIARRVRLTRRARRLAVVLALAGAVALGSWLGPLLSGDEGGLRLAGVSSVVVQEGDTLWSIATSLDGEGDVRAVIDEIQRMNGLEGADLVPGQVLQLP</sequence>
<dbReference type="SMART" id="SM00257">
    <property type="entry name" value="LysM"/>
    <property type="match status" value="1"/>
</dbReference>
<comment type="caution">
    <text evidence="4">The sequence shown here is derived from an EMBL/GenBank/DDBJ whole genome shotgun (WGS) entry which is preliminary data.</text>
</comment>
<evidence type="ECO:0000256" key="2">
    <source>
        <dbReference type="SAM" id="Phobius"/>
    </source>
</evidence>
<dbReference type="Pfam" id="PF01476">
    <property type="entry name" value="LysM"/>
    <property type="match status" value="1"/>
</dbReference>
<dbReference type="SUPFAM" id="SSF54106">
    <property type="entry name" value="LysM domain"/>
    <property type="match status" value="1"/>
</dbReference>
<keyword evidence="5" id="KW-1185">Reference proteome</keyword>
<feature type="region of interest" description="Disordered" evidence="1">
    <location>
        <begin position="24"/>
        <end position="100"/>
    </location>
</feature>
<evidence type="ECO:0000313" key="4">
    <source>
        <dbReference type="EMBL" id="GAA3158755.1"/>
    </source>
</evidence>
<dbReference type="Proteomes" id="UP001499924">
    <property type="component" value="Unassembled WGS sequence"/>
</dbReference>
<feature type="compositionally biased region" description="Basic residues" evidence="1">
    <location>
        <begin position="38"/>
        <end position="47"/>
    </location>
</feature>
<accession>A0ABP6NV13</accession>